<proteinExistence type="predicted"/>
<evidence type="ECO:0000256" key="1">
    <source>
        <dbReference type="ARBA" id="ARBA00022801"/>
    </source>
</evidence>
<sequence length="318" mass="35855">MRNQQQVLQMVQDYIVKEIFPGANFAIIENEKVTEFVMGNAAILPKKVVLSAGECWDLASVTKVVGTGTAVINLIFDGVFELDVPAQKYYPAFADSSVSVRQLLTHTSGINPFIPQRDQLSANELKQAINHIQVTDDKNFHYTDINFILLGFMLEEYYGKKLDEIFLTQVFKKWEMNETTFGPVSHAVPTSYDLPVGIVHDPKARVLGVECGSAGLFSTMADLTAFVKGYFAEEKYIKLLNNYASGVKKRSLAWDLPAKSNDWLLHTGYTGTFILINPRAKKAVIFLSNRVHLKDEREKWIKARDLLINLLLENLSDE</sequence>
<organism evidence="3 4">
    <name type="scientific">Lactococcus allomyrinae</name>
    <dbReference type="NCBI Taxonomy" id="2419773"/>
    <lineage>
        <taxon>Bacteria</taxon>
        <taxon>Bacillati</taxon>
        <taxon>Bacillota</taxon>
        <taxon>Bacilli</taxon>
        <taxon>Lactobacillales</taxon>
        <taxon>Streptococcaceae</taxon>
        <taxon>Lactococcus</taxon>
    </lineage>
</organism>
<dbReference type="Proteomes" id="UP000269374">
    <property type="component" value="Chromosome"/>
</dbReference>
<dbReference type="KEGG" id="lact:D7I46_08180"/>
<evidence type="ECO:0000313" key="3">
    <source>
        <dbReference type="EMBL" id="AYG01067.1"/>
    </source>
</evidence>
<accession>A0A387BJ48</accession>
<dbReference type="OrthoDB" id="9803467at2"/>
<dbReference type="InterPro" id="IPR001466">
    <property type="entry name" value="Beta-lactam-related"/>
</dbReference>
<dbReference type="InterPro" id="IPR050789">
    <property type="entry name" value="Diverse_Enzym_Activities"/>
</dbReference>
<protein>
    <submittedName>
        <fullName evidence="3">Class A beta-lactamase-related serine hydrolase</fullName>
    </submittedName>
</protein>
<dbReference type="GO" id="GO:0016787">
    <property type="term" value="F:hydrolase activity"/>
    <property type="evidence" value="ECO:0007669"/>
    <property type="project" value="UniProtKB-KW"/>
</dbReference>
<feature type="domain" description="Beta-lactamase-related" evidence="2">
    <location>
        <begin position="13"/>
        <end position="305"/>
    </location>
</feature>
<dbReference type="InterPro" id="IPR012338">
    <property type="entry name" value="Beta-lactam/transpept-like"/>
</dbReference>
<evidence type="ECO:0000313" key="4">
    <source>
        <dbReference type="Proteomes" id="UP000269374"/>
    </source>
</evidence>
<gene>
    <name evidence="3" type="ORF">D7I46_08180</name>
</gene>
<dbReference type="RefSeq" id="WP_120772450.1">
    <property type="nucleotide sequence ID" value="NZ_CP032627.1"/>
</dbReference>
<dbReference type="SUPFAM" id="SSF56601">
    <property type="entry name" value="beta-lactamase/transpeptidase-like"/>
    <property type="match status" value="1"/>
</dbReference>
<dbReference type="AlphaFoldDB" id="A0A387BJ48"/>
<dbReference type="EMBL" id="CP032627">
    <property type="protein sequence ID" value="AYG01067.1"/>
    <property type="molecule type" value="Genomic_DNA"/>
</dbReference>
<keyword evidence="1 3" id="KW-0378">Hydrolase</keyword>
<reference evidence="3 4" key="1">
    <citation type="submission" date="2018-09" db="EMBL/GenBank/DDBJ databases">
        <title>Genome sequencing of strain 1JSPR-7.</title>
        <authorList>
            <person name="Heo J."/>
            <person name="Kim S.-J."/>
            <person name="Kwon S.-W."/>
        </authorList>
    </citation>
    <scope>NUCLEOTIDE SEQUENCE [LARGE SCALE GENOMIC DNA]</scope>
    <source>
        <strain evidence="3 4">1JSPR-7</strain>
    </source>
</reference>
<dbReference type="PANTHER" id="PTHR43283">
    <property type="entry name" value="BETA-LACTAMASE-RELATED"/>
    <property type="match status" value="1"/>
</dbReference>
<dbReference type="Pfam" id="PF00144">
    <property type="entry name" value="Beta-lactamase"/>
    <property type="match status" value="1"/>
</dbReference>
<dbReference type="PANTHER" id="PTHR43283:SF11">
    <property type="entry name" value="BETA-LACTAMASE-RELATED DOMAIN-CONTAINING PROTEIN"/>
    <property type="match status" value="1"/>
</dbReference>
<name>A0A387BJ48_9LACT</name>
<evidence type="ECO:0000259" key="2">
    <source>
        <dbReference type="Pfam" id="PF00144"/>
    </source>
</evidence>
<dbReference type="Gene3D" id="3.40.710.10">
    <property type="entry name" value="DD-peptidase/beta-lactamase superfamily"/>
    <property type="match status" value="1"/>
</dbReference>
<keyword evidence="4" id="KW-1185">Reference proteome</keyword>